<name>A0A919N992_9ACTN</name>
<comment type="caution">
    <text evidence="2">The sequence shown here is derived from an EMBL/GenBank/DDBJ whole genome shotgun (WGS) entry which is preliminary data.</text>
</comment>
<proteinExistence type="predicted"/>
<feature type="compositionally biased region" description="Basic and acidic residues" evidence="1">
    <location>
        <begin position="44"/>
        <end position="54"/>
    </location>
</feature>
<dbReference type="AlphaFoldDB" id="A0A919N992"/>
<accession>A0A919N992</accession>
<dbReference type="EMBL" id="BOMW01000037">
    <property type="protein sequence ID" value="GIF06584.1"/>
    <property type="molecule type" value="Genomic_DNA"/>
</dbReference>
<reference evidence="2" key="1">
    <citation type="submission" date="2021-01" db="EMBL/GenBank/DDBJ databases">
        <title>Whole genome shotgun sequence of Actinoplanes siamensis NBRC 109076.</title>
        <authorList>
            <person name="Komaki H."/>
            <person name="Tamura T."/>
        </authorList>
    </citation>
    <scope>NUCLEOTIDE SEQUENCE</scope>
    <source>
        <strain evidence="2">NBRC 109076</strain>
    </source>
</reference>
<sequence length="310" mass="32241">MRLTAYALGLIVVFGGAAGAGRLFGPDPATPTPAHPEAATTHSGVERAHSDTARENSAGTAGNPGTGAHGGHDASKALPGGLQVTQDGYTLIPLTTELPAGRRETFAFRIIGPDAEPVTGFTGELHLIVVRRDMAGYQHLHPALAPDGTWSAPLTVRDPGPYRVFADFTPQARAQGLVLGADVTAPGDYRPRGLPGPAWEASPDGYTVTRAGDPRAGGTSWMTISVSRNGQPVTLEPYLGSFAHLVALRPGDLAYRHLHPRDGATAGSDVTVDAAVPSTGAYRLFLEFKHGGTVHLAEFTATTGTGHTHD</sequence>
<dbReference type="Proteomes" id="UP000629619">
    <property type="component" value="Unassembled WGS sequence"/>
</dbReference>
<gene>
    <name evidence="2" type="ORF">Asi03nite_41220</name>
</gene>
<feature type="region of interest" description="Disordered" evidence="1">
    <location>
        <begin position="25"/>
        <end position="80"/>
    </location>
</feature>
<organism evidence="2 3">
    <name type="scientific">Actinoplanes siamensis</name>
    <dbReference type="NCBI Taxonomy" id="1223317"/>
    <lineage>
        <taxon>Bacteria</taxon>
        <taxon>Bacillati</taxon>
        <taxon>Actinomycetota</taxon>
        <taxon>Actinomycetes</taxon>
        <taxon>Micromonosporales</taxon>
        <taxon>Micromonosporaceae</taxon>
        <taxon>Actinoplanes</taxon>
    </lineage>
</organism>
<protein>
    <recommendedName>
        <fullName evidence="4">Secreted protein</fullName>
    </recommendedName>
</protein>
<keyword evidence="3" id="KW-1185">Reference proteome</keyword>
<evidence type="ECO:0000313" key="2">
    <source>
        <dbReference type="EMBL" id="GIF06584.1"/>
    </source>
</evidence>
<evidence type="ECO:0000313" key="3">
    <source>
        <dbReference type="Proteomes" id="UP000629619"/>
    </source>
</evidence>
<evidence type="ECO:0008006" key="4">
    <source>
        <dbReference type="Google" id="ProtNLM"/>
    </source>
</evidence>
<evidence type="ECO:0000256" key="1">
    <source>
        <dbReference type="SAM" id="MobiDB-lite"/>
    </source>
</evidence>